<evidence type="ECO:0000313" key="12">
    <source>
        <dbReference type="EMBL" id="MBA8957093.1"/>
    </source>
</evidence>
<evidence type="ECO:0000313" key="13">
    <source>
        <dbReference type="Proteomes" id="UP000572680"/>
    </source>
</evidence>
<evidence type="ECO:0000256" key="3">
    <source>
        <dbReference type="ARBA" id="ARBA00022553"/>
    </source>
</evidence>
<dbReference type="GO" id="GO:0005524">
    <property type="term" value="F:ATP binding"/>
    <property type="evidence" value="ECO:0007669"/>
    <property type="project" value="UniProtKB-KW"/>
</dbReference>
<dbReference type="GO" id="GO:0016020">
    <property type="term" value="C:membrane"/>
    <property type="evidence" value="ECO:0007669"/>
    <property type="project" value="InterPro"/>
</dbReference>
<keyword evidence="6 12" id="KW-0418">Kinase</keyword>
<evidence type="ECO:0000256" key="10">
    <source>
        <dbReference type="SAM" id="MobiDB-lite"/>
    </source>
</evidence>
<dbReference type="RefSeq" id="WP_182848951.1">
    <property type="nucleotide sequence ID" value="NZ_JACJIA010000020.1"/>
</dbReference>
<dbReference type="InterPro" id="IPR011712">
    <property type="entry name" value="Sig_transdc_His_kin_sub3_dim/P"/>
</dbReference>
<comment type="catalytic activity">
    <reaction evidence="1">
        <text>ATP + protein L-histidine = ADP + protein N-phospho-L-histidine.</text>
        <dbReference type="EC" id="2.7.13.3"/>
    </reaction>
</comment>
<feature type="coiled-coil region" evidence="9">
    <location>
        <begin position="176"/>
        <end position="203"/>
    </location>
</feature>
<evidence type="ECO:0000256" key="4">
    <source>
        <dbReference type="ARBA" id="ARBA00022679"/>
    </source>
</evidence>
<evidence type="ECO:0000256" key="2">
    <source>
        <dbReference type="ARBA" id="ARBA00012438"/>
    </source>
</evidence>
<proteinExistence type="predicted"/>
<feature type="region of interest" description="Disordered" evidence="10">
    <location>
        <begin position="385"/>
        <end position="407"/>
    </location>
</feature>
<keyword evidence="3" id="KW-0597">Phosphoprotein</keyword>
<accession>A0A7W3LZA2</accession>
<keyword evidence="13" id="KW-1185">Reference proteome</keyword>
<evidence type="ECO:0000256" key="1">
    <source>
        <dbReference type="ARBA" id="ARBA00000085"/>
    </source>
</evidence>
<dbReference type="GO" id="GO:0046983">
    <property type="term" value="F:protein dimerization activity"/>
    <property type="evidence" value="ECO:0007669"/>
    <property type="project" value="InterPro"/>
</dbReference>
<dbReference type="GO" id="GO:0000155">
    <property type="term" value="F:phosphorelay sensor kinase activity"/>
    <property type="evidence" value="ECO:0007669"/>
    <property type="project" value="InterPro"/>
</dbReference>
<dbReference type="SMART" id="SM00387">
    <property type="entry name" value="HATPase_c"/>
    <property type="match status" value="1"/>
</dbReference>
<dbReference type="Proteomes" id="UP000572680">
    <property type="component" value="Unassembled WGS sequence"/>
</dbReference>
<dbReference type="InterPro" id="IPR050482">
    <property type="entry name" value="Sensor_HK_TwoCompSys"/>
</dbReference>
<keyword evidence="8" id="KW-0902">Two-component regulatory system</keyword>
<evidence type="ECO:0000256" key="5">
    <source>
        <dbReference type="ARBA" id="ARBA00022741"/>
    </source>
</evidence>
<evidence type="ECO:0000256" key="9">
    <source>
        <dbReference type="SAM" id="Coils"/>
    </source>
</evidence>
<evidence type="ECO:0000256" key="6">
    <source>
        <dbReference type="ARBA" id="ARBA00022777"/>
    </source>
</evidence>
<protein>
    <recommendedName>
        <fullName evidence="2">histidine kinase</fullName>
        <ecNumber evidence="2">2.7.13.3</ecNumber>
    </recommendedName>
</protein>
<keyword evidence="4" id="KW-0808">Transferase</keyword>
<name>A0A7W3LZA2_ACTNM</name>
<dbReference type="AlphaFoldDB" id="A0A7W3LZA2"/>
<gene>
    <name evidence="12" type="ORF">HNR61_008784</name>
</gene>
<reference evidence="12 13" key="1">
    <citation type="submission" date="2020-08" db="EMBL/GenBank/DDBJ databases">
        <title>Genomic Encyclopedia of Type Strains, Phase IV (KMG-IV): sequencing the most valuable type-strain genomes for metagenomic binning, comparative biology and taxonomic classification.</title>
        <authorList>
            <person name="Goeker M."/>
        </authorList>
    </citation>
    <scope>NUCLEOTIDE SEQUENCE [LARGE SCALE GENOMIC DNA]</scope>
    <source>
        <strain evidence="12 13">DSM 44197</strain>
    </source>
</reference>
<keyword evidence="5" id="KW-0547">Nucleotide-binding</keyword>
<feature type="domain" description="Histidine kinase/HSP90-like ATPase" evidence="11">
    <location>
        <begin position="301"/>
        <end position="399"/>
    </location>
</feature>
<dbReference type="Gene3D" id="1.20.5.1930">
    <property type="match status" value="1"/>
</dbReference>
<dbReference type="InterPro" id="IPR036890">
    <property type="entry name" value="HATPase_C_sf"/>
</dbReference>
<dbReference type="Gene3D" id="3.30.565.10">
    <property type="entry name" value="Histidine kinase-like ATPase, C-terminal domain"/>
    <property type="match status" value="1"/>
</dbReference>
<sequence length="407" mass="43006">MVVGSRALPPSAPRRTAVTRRRAGALVTALTPERRARAADAALALLMLAVLLDIVVKRWPDGPVPLALPAGLLLGLAQVGVVLVRRTRPLLTLTVIVAADLTGWLLLPELPFDPLSLGSLVALYAVGRYLPYRTGWWSGLAATGAGAVAYAVHSPTDMANAVAALLALVLGQYTRLRAETAERRRAERAAEAVRAERRHIARELHDVVAHHISVMSVLVGAARTTMAADPERAAEALVTTERTAREAMAEMRRLLAVLRADDEPEPDARADRLPALVERARAAGVRADLRVEGRARPLPPAADLAVYRTVQEALTNAQKHAAGARVRVVLRYTDTAVEAEVHDDGSGGPAPAPAPADRPGHGHGLRGMAERVALCGGDLAAGPAPGGGFRVRARLPLPPDALPQEAT</sequence>
<organism evidence="12 13">
    <name type="scientific">Actinomadura namibiensis</name>
    <dbReference type="NCBI Taxonomy" id="182080"/>
    <lineage>
        <taxon>Bacteria</taxon>
        <taxon>Bacillati</taxon>
        <taxon>Actinomycetota</taxon>
        <taxon>Actinomycetes</taxon>
        <taxon>Streptosporangiales</taxon>
        <taxon>Thermomonosporaceae</taxon>
        <taxon>Actinomadura</taxon>
    </lineage>
</organism>
<dbReference type="PANTHER" id="PTHR24421:SF10">
    <property type="entry name" value="NITRATE_NITRITE SENSOR PROTEIN NARQ"/>
    <property type="match status" value="1"/>
</dbReference>
<comment type="caution">
    <text evidence="12">The sequence shown here is derived from an EMBL/GenBank/DDBJ whole genome shotgun (WGS) entry which is preliminary data.</text>
</comment>
<keyword evidence="7" id="KW-0067">ATP-binding</keyword>
<feature type="region of interest" description="Disordered" evidence="10">
    <location>
        <begin position="340"/>
        <end position="365"/>
    </location>
</feature>
<evidence type="ECO:0000256" key="8">
    <source>
        <dbReference type="ARBA" id="ARBA00023012"/>
    </source>
</evidence>
<dbReference type="EC" id="2.7.13.3" evidence="2"/>
<dbReference type="Pfam" id="PF07730">
    <property type="entry name" value="HisKA_3"/>
    <property type="match status" value="1"/>
</dbReference>
<dbReference type="EMBL" id="JACJIA010000020">
    <property type="protein sequence ID" value="MBA8957093.1"/>
    <property type="molecule type" value="Genomic_DNA"/>
</dbReference>
<dbReference type="SUPFAM" id="SSF55874">
    <property type="entry name" value="ATPase domain of HSP90 chaperone/DNA topoisomerase II/histidine kinase"/>
    <property type="match status" value="1"/>
</dbReference>
<dbReference type="CDD" id="cd16917">
    <property type="entry name" value="HATPase_UhpB-NarQ-NarX-like"/>
    <property type="match status" value="1"/>
</dbReference>
<dbReference type="InterPro" id="IPR003594">
    <property type="entry name" value="HATPase_dom"/>
</dbReference>
<evidence type="ECO:0000259" key="11">
    <source>
        <dbReference type="SMART" id="SM00387"/>
    </source>
</evidence>
<keyword evidence="9" id="KW-0175">Coiled coil</keyword>
<evidence type="ECO:0000256" key="7">
    <source>
        <dbReference type="ARBA" id="ARBA00022840"/>
    </source>
</evidence>
<dbReference type="Pfam" id="PF02518">
    <property type="entry name" value="HATPase_c"/>
    <property type="match status" value="1"/>
</dbReference>
<dbReference type="PANTHER" id="PTHR24421">
    <property type="entry name" value="NITRATE/NITRITE SENSOR PROTEIN NARX-RELATED"/>
    <property type="match status" value="1"/>
</dbReference>